<dbReference type="SMART" id="SM00757">
    <property type="entry name" value="CRA"/>
    <property type="match status" value="1"/>
</dbReference>
<evidence type="ECO:0000256" key="1">
    <source>
        <dbReference type="SAM" id="MobiDB-lite"/>
    </source>
</evidence>
<reference evidence="4" key="1">
    <citation type="submission" date="2023-03" db="EMBL/GenBank/DDBJ databases">
        <title>Massive genome expansion in bonnet fungi (Mycena s.s.) driven by repeated elements and novel gene families across ecological guilds.</title>
        <authorList>
            <consortium name="Lawrence Berkeley National Laboratory"/>
            <person name="Harder C.B."/>
            <person name="Miyauchi S."/>
            <person name="Viragh M."/>
            <person name="Kuo A."/>
            <person name="Thoen E."/>
            <person name="Andreopoulos B."/>
            <person name="Lu D."/>
            <person name="Skrede I."/>
            <person name="Drula E."/>
            <person name="Henrissat B."/>
            <person name="Morin E."/>
            <person name="Kohler A."/>
            <person name="Barry K."/>
            <person name="LaButti K."/>
            <person name="Morin E."/>
            <person name="Salamov A."/>
            <person name="Lipzen A."/>
            <person name="Mereny Z."/>
            <person name="Hegedus B."/>
            <person name="Baldrian P."/>
            <person name="Stursova M."/>
            <person name="Weitz H."/>
            <person name="Taylor A."/>
            <person name="Grigoriev I.V."/>
            <person name="Nagy L.G."/>
            <person name="Martin F."/>
            <person name="Kauserud H."/>
        </authorList>
    </citation>
    <scope>NUCLEOTIDE SEQUENCE</scope>
    <source>
        <strain evidence="4">9144</strain>
    </source>
</reference>
<feature type="compositionally biased region" description="Polar residues" evidence="1">
    <location>
        <begin position="79"/>
        <end position="102"/>
    </location>
</feature>
<dbReference type="PROSITE" id="PS50896">
    <property type="entry name" value="LISH"/>
    <property type="match status" value="1"/>
</dbReference>
<dbReference type="InterPro" id="IPR006594">
    <property type="entry name" value="LisH"/>
</dbReference>
<dbReference type="InterPro" id="IPR013320">
    <property type="entry name" value="ConA-like_dom_sf"/>
</dbReference>
<dbReference type="SUPFAM" id="SSF49899">
    <property type="entry name" value="Concanavalin A-like lectins/glucanases"/>
    <property type="match status" value="1"/>
</dbReference>
<sequence>MSIRQSRSATIPIPRSSSTSPARNIESVISIPFTASYTAPPRPRPSVAQAIPIAHYRSGEDSRSSVRSARNSAAASISPTRPSARSLTHSSPAITARSSPRSNGFEPRVIRADSPRSVDPACLPSSSPSPLSSLPRTRRPSETGPRASNSQRTVAGPTRASSPPCTSFARPAYLEHSAMRHLLQTEAPSSLPPSRKAGPSSRRSLSPPTDSDEEGSPPPRRLTPTLNPSPQVLHLPTRWSERYRNELLSISPDGRDATYQGASCNGDKDAAAARTTHPVPPACGIYYYEVDILSKGNKGHISIGFAGKEVKLSRLPGWEQNSWGYHGDDGCSFAAEKNGTPFGPTFGTGDTIGCGIDFSTNQAFFTKNGTFIGTVFKDIGKTIDLYPSIGLRHSGEAIRVNFGQDPFRFDIEYYVHQQRIQTWSNILATPVNSSLLCDDKPGEGAVASPKAIAPVTEDQTKAAINSLVLSYLAHHGYSKAAHAFQKESPGSSSASTGYHDLEMDGAPTGAALSFDGDMELRTQIVNSVIAGDIDAALAETKKQYPSVLEADEGLMLFKLRCRKFVELLLKATELHKRMKTEDAVDDEMGMDIDDDAIPLSSPVSPRVTTTGAKGAPFLPGRVSSKAQVESALSQAILYGQALLNDYNSDKRPEVQSLFTRTVGIVAWHDPIEHGGVAAEVAGPEARVELANELNQAILRSQGRPIRPVLETIFRHTSACIYQLGVSGVGAAAFADMQKEFLDA</sequence>
<feature type="compositionally biased region" description="Low complexity" evidence="1">
    <location>
        <begin position="1"/>
        <end position="23"/>
    </location>
</feature>
<name>A0AAD6YQF2_9AGAR</name>
<proteinExistence type="predicted"/>
<dbReference type="InterPro" id="IPR035782">
    <property type="entry name" value="SPRY_RanBP9/10"/>
</dbReference>
<feature type="compositionally biased region" description="Low complexity" evidence="1">
    <location>
        <begin position="65"/>
        <end position="78"/>
    </location>
</feature>
<evidence type="ECO:0000313" key="4">
    <source>
        <dbReference type="EMBL" id="KAJ7226074.1"/>
    </source>
</evidence>
<gene>
    <name evidence="4" type="ORF">GGX14DRAFT_642720</name>
</gene>
<feature type="compositionally biased region" description="Polar residues" evidence="1">
    <location>
        <begin position="146"/>
        <end position="165"/>
    </location>
</feature>
<dbReference type="PANTHER" id="PTHR12864">
    <property type="entry name" value="RAN BINDING PROTEIN 9-RELATED"/>
    <property type="match status" value="1"/>
</dbReference>
<dbReference type="InterPro" id="IPR006595">
    <property type="entry name" value="CTLH_C"/>
</dbReference>
<dbReference type="Gene3D" id="2.60.120.920">
    <property type="match status" value="1"/>
</dbReference>
<feature type="region of interest" description="Disordered" evidence="1">
    <location>
        <begin position="1"/>
        <end position="25"/>
    </location>
</feature>
<feature type="region of interest" description="Disordered" evidence="1">
    <location>
        <begin position="57"/>
        <end position="168"/>
    </location>
</feature>
<accession>A0AAD6YQF2</accession>
<feature type="compositionally biased region" description="Low complexity" evidence="1">
    <location>
        <begin position="123"/>
        <end position="135"/>
    </location>
</feature>
<dbReference type="InterPro" id="IPR001870">
    <property type="entry name" value="B30.2/SPRY"/>
</dbReference>
<keyword evidence="5" id="KW-1185">Reference proteome</keyword>
<feature type="region of interest" description="Disordered" evidence="1">
    <location>
        <begin position="186"/>
        <end position="234"/>
    </location>
</feature>
<dbReference type="InterPro" id="IPR050618">
    <property type="entry name" value="Ubq-SigPath_Reg"/>
</dbReference>
<dbReference type="CDD" id="cd12909">
    <property type="entry name" value="SPRY_RanBP9_10"/>
    <property type="match status" value="1"/>
</dbReference>
<comment type="caution">
    <text evidence="4">The sequence shown here is derived from an EMBL/GenBank/DDBJ whole genome shotgun (WGS) entry which is preliminary data.</text>
</comment>
<dbReference type="SMART" id="SM00668">
    <property type="entry name" value="CTLH"/>
    <property type="match status" value="1"/>
</dbReference>
<dbReference type="Proteomes" id="UP001219525">
    <property type="component" value="Unassembled WGS sequence"/>
</dbReference>
<dbReference type="Pfam" id="PF00622">
    <property type="entry name" value="SPRY"/>
    <property type="match status" value="1"/>
</dbReference>
<feature type="domain" description="B30.2/SPRY" evidence="2">
    <location>
        <begin position="217"/>
        <end position="407"/>
    </location>
</feature>
<dbReference type="SMART" id="SM00667">
    <property type="entry name" value="LisH"/>
    <property type="match status" value="1"/>
</dbReference>
<dbReference type="InterPro" id="IPR013144">
    <property type="entry name" value="CRA_dom"/>
</dbReference>
<feature type="domain" description="CTLH" evidence="3">
    <location>
        <begin position="517"/>
        <end position="575"/>
    </location>
</feature>
<dbReference type="Pfam" id="PF10607">
    <property type="entry name" value="CTLH"/>
    <property type="match status" value="1"/>
</dbReference>
<dbReference type="AlphaFoldDB" id="A0AAD6YQF2"/>
<dbReference type="PROSITE" id="PS50188">
    <property type="entry name" value="B302_SPRY"/>
    <property type="match status" value="1"/>
</dbReference>
<dbReference type="Pfam" id="PF08513">
    <property type="entry name" value="LisH"/>
    <property type="match status" value="1"/>
</dbReference>
<dbReference type="SMART" id="SM00449">
    <property type="entry name" value="SPRY"/>
    <property type="match status" value="1"/>
</dbReference>
<evidence type="ECO:0000259" key="3">
    <source>
        <dbReference type="PROSITE" id="PS50897"/>
    </source>
</evidence>
<dbReference type="EMBL" id="JARJCW010000004">
    <property type="protein sequence ID" value="KAJ7226074.1"/>
    <property type="molecule type" value="Genomic_DNA"/>
</dbReference>
<evidence type="ECO:0000259" key="2">
    <source>
        <dbReference type="PROSITE" id="PS50188"/>
    </source>
</evidence>
<evidence type="ECO:0000313" key="5">
    <source>
        <dbReference type="Proteomes" id="UP001219525"/>
    </source>
</evidence>
<dbReference type="InterPro" id="IPR003877">
    <property type="entry name" value="SPRY_dom"/>
</dbReference>
<dbReference type="PROSITE" id="PS50897">
    <property type="entry name" value="CTLH"/>
    <property type="match status" value="1"/>
</dbReference>
<dbReference type="InterPro" id="IPR043136">
    <property type="entry name" value="B30.2/SPRY_sf"/>
</dbReference>
<protein>
    <submittedName>
        <fullName evidence="4">SPRY-domain-containing protein</fullName>
    </submittedName>
</protein>
<dbReference type="InterPro" id="IPR024964">
    <property type="entry name" value="CTLH/CRA"/>
</dbReference>
<organism evidence="4 5">
    <name type="scientific">Mycena pura</name>
    <dbReference type="NCBI Taxonomy" id="153505"/>
    <lineage>
        <taxon>Eukaryota</taxon>
        <taxon>Fungi</taxon>
        <taxon>Dikarya</taxon>
        <taxon>Basidiomycota</taxon>
        <taxon>Agaricomycotina</taxon>
        <taxon>Agaricomycetes</taxon>
        <taxon>Agaricomycetidae</taxon>
        <taxon>Agaricales</taxon>
        <taxon>Marasmiineae</taxon>
        <taxon>Mycenaceae</taxon>
        <taxon>Mycena</taxon>
    </lineage>
</organism>